<feature type="transmembrane region" description="Helical" evidence="1">
    <location>
        <begin position="96"/>
        <end position="119"/>
    </location>
</feature>
<keyword evidence="3" id="KW-1185">Reference proteome</keyword>
<proteinExistence type="predicted"/>
<evidence type="ECO:0000313" key="2">
    <source>
        <dbReference type="EMBL" id="GIX74973.1"/>
    </source>
</evidence>
<name>A0AAV4MT23_CAEEX</name>
<dbReference type="PANTHER" id="PTHR43243:SF105">
    <property type="entry name" value="CATIONIC AMINO ACID TRANSPORTER C-TERMINAL DOMAIN-CONTAINING PROTEIN"/>
    <property type="match status" value="1"/>
</dbReference>
<dbReference type="Proteomes" id="UP001054945">
    <property type="component" value="Unassembled WGS sequence"/>
</dbReference>
<feature type="transmembrane region" description="Helical" evidence="1">
    <location>
        <begin position="67"/>
        <end position="84"/>
    </location>
</feature>
<reference evidence="2 3" key="1">
    <citation type="submission" date="2021-06" db="EMBL/GenBank/DDBJ databases">
        <title>Caerostris extrusa draft genome.</title>
        <authorList>
            <person name="Kono N."/>
            <person name="Arakawa K."/>
        </authorList>
    </citation>
    <scope>NUCLEOTIDE SEQUENCE [LARGE SCALE GENOMIC DNA]</scope>
</reference>
<evidence type="ECO:0000313" key="3">
    <source>
        <dbReference type="Proteomes" id="UP001054945"/>
    </source>
</evidence>
<dbReference type="GO" id="GO:0005886">
    <property type="term" value="C:plasma membrane"/>
    <property type="evidence" value="ECO:0007669"/>
    <property type="project" value="TreeGrafter"/>
</dbReference>
<gene>
    <name evidence="2" type="primary">slc7a14a_3</name>
    <name evidence="2" type="ORF">CEXT_17651</name>
</gene>
<keyword evidence="1" id="KW-1133">Transmembrane helix</keyword>
<sequence length="154" mass="16483">MCMLQWESYSPSLLDGGMILEYSVGTALAAKACSQYLDVVLDGQLSELLRQHLGGVNVKGLDTFLDVPSVAIMFIACIIFIGSFKSKYASVKVCCSLNNVFVVVNLLVICGTVVVGIFHMDSENWIAGLGFFPGGVTGIGQTVQARIEPLGKEN</sequence>
<dbReference type="EMBL" id="BPLR01020120">
    <property type="protein sequence ID" value="GIX74973.1"/>
    <property type="molecule type" value="Genomic_DNA"/>
</dbReference>
<dbReference type="PANTHER" id="PTHR43243">
    <property type="entry name" value="INNER MEMBRANE TRANSPORTER YGJI-RELATED"/>
    <property type="match status" value="1"/>
</dbReference>
<dbReference type="Gene3D" id="1.20.1740.10">
    <property type="entry name" value="Amino acid/polyamine transporter I"/>
    <property type="match status" value="1"/>
</dbReference>
<dbReference type="AlphaFoldDB" id="A0AAV4MT23"/>
<keyword evidence="1" id="KW-0472">Membrane</keyword>
<accession>A0AAV4MT23</accession>
<dbReference type="GO" id="GO:0015171">
    <property type="term" value="F:amino acid transmembrane transporter activity"/>
    <property type="evidence" value="ECO:0007669"/>
    <property type="project" value="TreeGrafter"/>
</dbReference>
<protein>
    <submittedName>
        <fullName evidence="2">Cationic amino acid transporter</fullName>
    </submittedName>
</protein>
<organism evidence="2 3">
    <name type="scientific">Caerostris extrusa</name>
    <name type="common">Bark spider</name>
    <name type="synonym">Caerostris bankana</name>
    <dbReference type="NCBI Taxonomy" id="172846"/>
    <lineage>
        <taxon>Eukaryota</taxon>
        <taxon>Metazoa</taxon>
        <taxon>Ecdysozoa</taxon>
        <taxon>Arthropoda</taxon>
        <taxon>Chelicerata</taxon>
        <taxon>Arachnida</taxon>
        <taxon>Araneae</taxon>
        <taxon>Araneomorphae</taxon>
        <taxon>Entelegynae</taxon>
        <taxon>Araneoidea</taxon>
        <taxon>Araneidae</taxon>
        <taxon>Caerostris</taxon>
    </lineage>
</organism>
<evidence type="ECO:0000256" key="1">
    <source>
        <dbReference type="SAM" id="Phobius"/>
    </source>
</evidence>
<keyword evidence="1" id="KW-0812">Transmembrane</keyword>
<comment type="caution">
    <text evidence="2">The sequence shown here is derived from an EMBL/GenBank/DDBJ whole genome shotgun (WGS) entry which is preliminary data.</text>
</comment>